<dbReference type="InterPro" id="IPR000445">
    <property type="entry name" value="HhH_motif"/>
</dbReference>
<feature type="domain" description="HhH-GPD" evidence="15">
    <location>
        <begin position="37"/>
        <end position="188"/>
    </location>
</feature>
<dbReference type="GO" id="GO:0046872">
    <property type="term" value="F:metal ion binding"/>
    <property type="evidence" value="ECO:0007669"/>
    <property type="project" value="UniProtKB-UniRule"/>
</dbReference>
<evidence type="ECO:0000259" key="15">
    <source>
        <dbReference type="SMART" id="SM00478"/>
    </source>
</evidence>
<sequence length="352" mass="40041">MTEFSDNILQWFDDHGRKDLPWQLNKTAYSVWVSEIMLQQTQVSTVIPYYQRFMQRFTDIKSLADAPEDEVLHHWTGLGYYARARNLHKAAQIIRDQYQGRFPDEFEQVVALPGIGRSTAGAVLSLAKNQHHAILDGNVKRVLSRYRAIGGWPGEKAVEKRLWQLAQALTPQQRVADYNQAMMDLGASLCSRSKPDCEACPVNAGCKARLSDRQHEFPGKKPRKTLPEKHTVMLLPSWQGQILLYKRPPSGLWGGLWGFYEVEHPQQVAAMAEKLGLSLFETLELEPFRHTFSHFHLHIQPLLLELKAPPNAGAVHEDQQLWYDLSKPANVGLAAPTSKLFSTLSKTPRQQN</sequence>
<dbReference type="KEGG" id="lal:AT746_00930"/>
<dbReference type="InterPro" id="IPR011257">
    <property type="entry name" value="DNA_glycosylase"/>
</dbReference>
<dbReference type="GO" id="GO:0006298">
    <property type="term" value="P:mismatch repair"/>
    <property type="evidence" value="ECO:0007669"/>
    <property type="project" value="TreeGrafter"/>
</dbReference>
<evidence type="ECO:0000256" key="10">
    <source>
        <dbReference type="ARBA" id="ARBA00023004"/>
    </source>
</evidence>
<dbReference type="InterPro" id="IPR015797">
    <property type="entry name" value="NUDIX_hydrolase-like_dom_sf"/>
</dbReference>
<dbReference type="SUPFAM" id="SSF55811">
    <property type="entry name" value="Nudix"/>
    <property type="match status" value="1"/>
</dbReference>
<organism evidence="16 17">
    <name type="scientific">Lacimicrobium alkaliphilum</name>
    <dbReference type="NCBI Taxonomy" id="1526571"/>
    <lineage>
        <taxon>Bacteria</taxon>
        <taxon>Pseudomonadati</taxon>
        <taxon>Pseudomonadota</taxon>
        <taxon>Gammaproteobacteria</taxon>
        <taxon>Alteromonadales</taxon>
        <taxon>Alteromonadaceae</taxon>
        <taxon>Lacimicrobium</taxon>
    </lineage>
</organism>
<dbReference type="Proteomes" id="UP000068447">
    <property type="component" value="Chromosome"/>
</dbReference>
<keyword evidence="7" id="KW-0479">Metal-binding</keyword>
<evidence type="ECO:0000256" key="9">
    <source>
        <dbReference type="ARBA" id="ARBA00022801"/>
    </source>
</evidence>
<comment type="catalytic activity">
    <reaction evidence="1 14">
        <text>Hydrolyzes free adenine bases from 7,8-dihydro-8-oxoguanine:adenine mismatched double-stranded DNA, leaving an apurinic site.</text>
        <dbReference type="EC" id="3.2.2.31"/>
    </reaction>
</comment>
<dbReference type="GO" id="GO:0034039">
    <property type="term" value="F:8-oxo-7,8-dihydroguanine DNA N-glycosylase activity"/>
    <property type="evidence" value="ECO:0007669"/>
    <property type="project" value="TreeGrafter"/>
</dbReference>
<dbReference type="Pfam" id="PF14815">
    <property type="entry name" value="NUDIX_4"/>
    <property type="match status" value="1"/>
</dbReference>
<dbReference type="InterPro" id="IPR004036">
    <property type="entry name" value="Endonuclease-III-like_CS2"/>
</dbReference>
<dbReference type="PROSITE" id="PS01155">
    <property type="entry name" value="ENDONUCLEASE_III_2"/>
    <property type="match status" value="1"/>
</dbReference>
<dbReference type="InterPro" id="IPR044298">
    <property type="entry name" value="MIG/MutY"/>
</dbReference>
<keyword evidence="11" id="KW-0411">Iron-sulfur</keyword>
<comment type="function">
    <text evidence="2">Adenine glycosylase active on G-A mispairs. MutY also corrects error-prone DNA synthesis past GO lesions which are due to the oxidatively damaged form of guanine: 7,8-dihydro-8-oxoguanine (8-oxo-dGTP).</text>
</comment>
<evidence type="ECO:0000256" key="2">
    <source>
        <dbReference type="ARBA" id="ARBA00002933"/>
    </source>
</evidence>
<dbReference type="InterPro" id="IPR003265">
    <property type="entry name" value="HhH-GPD_domain"/>
</dbReference>
<dbReference type="SUPFAM" id="SSF48150">
    <property type="entry name" value="DNA-glycosylase"/>
    <property type="match status" value="1"/>
</dbReference>
<dbReference type="Pfam" id="PF00633">
    <property type="entry name" value="HHH"/>
    <property type="match status" value="1"/>
</dbReference>
<dbReference type="PANTHER" id="PTHR42944">
    <property type="entry name" value="ADENINE DNA GLYCOSYLASE"/>
    <property type="match status" value="1"/>
</dbReference>
<dbReference type="GO" id="GO:0032357">
    <property type="term" value="F:oxidized purine DNA binding"/>
    <property type="evidence" value="ECO:0007669"/>
    <property type="project" value="TreeGrafter"/>
</dbReference>
<dbReference type="GO" id="GO:0051539">
    <property type="term" value="F:4 iron, 4 sulfur cluster binding"/>
    <property type="evidence" value="ECO:0007669"/>
    <property type="project" value="UniProtKB-UniRule"/>
</dbReference>
<dbReference type="GO" id="GO:0000701">
    <property type="term" value="F:purine-specific mismatch base pair DNA N-glycosylase activity"/>
    <property type="evidence" value="ECO:0007669"/>
    <property type="project" value="UniProtKB-EC"/>
</dbReference>
<keyword evidence="10 14" id="KW-0408">Iron</keyword>
<dbReference type="InterPro" id="IPR005760">
    <property type="entry name" value="A/G_AdeGlyc_MutY"/>
</dbReference>
<evidence type="ECO:0000256" key="6">
    <source>
        <dbReference type="ARBA" id="ARBA00022485"/>
    </source>
</evidence>
<comment type="cofactor">
    <cofactor evidence="14">
        <name>[4Fe-4S] cluster</name>
        <dbReference type="ChEBI" id="CHEBI:49883"/>
    </cofactor>
    <text evidence="14">Binds 1 [4Fe-4S] cluster.</text>
</comment>
<dbReference type="Gene3D" id="1.10.340.30">
    <property type="entry name" value="Hypothetical protein, domain 2"/>
    <property type="match status" value="1"/>
</dbReference>
<dbReference type="InterPro" id="IPR029119">
    <property type="entry name" value="MutY_C"/>
</dbReference>
<dbReference type="Gene3D" id="1.10.1670.10">
    <property type="entry name" value="Helix-hairpin-Helix base-excision DNA repair enzymes (C-terminal)"/>
    <property type="match status" value="1"/>
</dbReference>
<name>A0A0U3B584_9ALTE</name>
<dbReference type="EC" id="3.2.2.31" evidence="4 14"/>
<keyword evidence="17" id="KW-1185">Reference proteome</keyword>
<keyword evidence="12" id="KW-0234">DNA repair</keyword>
<dbReference type="EMBL" id="CP013650">
    <property type="protein sequence ID" value="ALT00257.1"/>
    <property type="molecule type" value="Genomic_DNA"/>
</dbReference>
<reference evidence="16 17" key="1">
    <citation type="submission" date="2015-12" db="EMBL/GenBank/DDBJ databases">
        <title>Complete genome of Lacimicrobium alkaliphilum KCTC 32984.</title>
        <authorList>
            <person name="Kim S.-G."/>
            <person name="Lee Y.-J."/>
        </authorList>
    </citation>
    <scope>NUCLEOTIDE SEQUENCE [LARGE SCALE GENOMIC DNA]</scope>
    <source>
        <strain evidence="16 17">YelD216</strain>
    </source>
</reference>
<evidence type="ECO:0000256" key="11">
    <source>
        <dbReference type="ARBA" id="ARBA00023014"/>
    </source>
</evidence>
<dbReference type="GO" id="GO:0006284">
    <property type="term" value="P:base-excision repair"/>
    <property type="evidence" value="ECO:0007669"/>
    <property type="project" value="UniProtKB-UniRule"/>
</dbReference>
<protein>
    <recommendedName>
        <fullName evidence="5 14">Adenine DNA glycosylase</fullName>
        <ecNumber evidence="4 14">3.2.2.31</ecNumber>
    </recommendedName>
</protein>
<gene>
    <name evidence="16" type="ORF">AT746_00930</name>
</gene>
<dbReference type="SMART" id="SM00478">
    <property type="entry name" value="ENDO3c"/>
    <property type="match status" value="1"/>
</dbReference>
<dbReference type="CDD" id="cd00056">
    <property type="entry name" value="ENDO3c"/>
    <property type="match status" value="1"/>
</dbReference>
<dbReference type="FunFam" id="1.10.1670.10:FF:000002">
    <property type="entry name" value="Adenine DNA glycosylase"/>
    <property type="match status" value="1"/>
</dbReference>
<evidence type="ECO:0000256" key="1">
    <source>
        <dbReference type="ARBA" id="ARBA00000843"/>
    </source>
</evidence>
<evidence type="ECO:0000256" key="12">
    <source>
        <dbReference type="ARBA" id="ARBA00023204"/>
    </source>
</evidence>
<dbReference type="FunFam" id="1.10.340.30:FF:000002">
    <property type="entry name" value="Adenine DNA glycosylase"/>
    <property type="match status" value="1"/>
</dbReference>
<dbReference type="Gene3D" id="3.90.79.10">
    <property type="entry name" value="Nucleoside Triphosphate Pyrophosphohydrolase"/>
    <property type="match status" value="1"/>
</dbReference>
<proteinExistence type="inferred from homology"/>
<keyword evidence="13 14" id="KW-0326">Glycosidase</keyword>
<evidence type="ECO:0000256" key="5">
    <source>
        <dbReference type="ARBA" id="ARBA00022023"/>
    </source>
</evidence>
<evidence type="ECO:0000256" key="7">
    <source>
        <dbReference type="ARBA" id="ARBA00022723"/>
    </source>
</evidence>
<dbReference type="NCBIfam" id="NF008132">
    <property type="entry name" value="PRK10880.1"/>
    <property type="match status" value="1"/>
</dbReference>
<accession>A0A0U3B584</accession>
<dbReference type="STRING" id="1526571.AT746_00930"/>
<evidence type="ECO:0000256" key="14">
    <source>
        <dbReference type="RuleBase" id="RU365096"/>
    </source>
</evidence>
<keyword evidence="6" id="KW-0004">4Fe-4S</keyword>
<evidence type="ECO:0000313" key="17">
    <source>
        <dbReference type="Proteomes" id="UP000068447"/>
    </source>
</evidence>
<dbReference type="NCBIfam" id="TIGR01084">
    <property type="entry name" value="mutY"/>
    <property type="match status" value="1"/>
</dbReference>
<dbReference type="RefSeq" id="WP_062483838.1">
    <property type="nucleotide sequence ID" value="NZ_CP013650.1"/>
</dbReference>
<keyword evidence="9" id="KW-0378">Hydrolase</keyword>
<evidence type="ECO:0000256" key="4">
    <source>
        <dbReference type="ARBA" id="ARBA00012045"/>
    </source>
</evidence>
<evidence type="ECO:0000256" key="8">
    <source>
        <dbReference type="ARBA" id="ARBA00022763"/>
    </source>
</evidence>
<evidence type="ECO:0000256" key="3">
    <source>
        <dbReference type="ARBA" id="ARBA00008343"/>
    </source>
</evidence>
<dbReference type="GO" id="GO:0035485">
    <property type="term" value="F:adenine/guanine mispair binding"/>
    <property type="evidence" value="ECO:0007669"/>
    <property type="project" value="TreeGrafter"/>
</dbReference>
<evidence type="ECO:0000256" key="13">
    <source>
        <dbReference type="ARBA" id="ARBA00023295"/>
    </source>
</evidence>
<dbReference type="InterPro" id="IPR023170">
    <property type="entry name" value="HhH_base_excis_C"/>
</dbReference>
<dbReference type="PANTHER" id="PTHR42944:SF1">
    <property type="entry name" value="ADENINE DNA GLYCOSYLASE"/>
    <property type="match status" value="1"/>
</dbReference>
<keyword evidence="8 14" id="KW-0227">DNA damage</keyword>
<dbReference type="CDD" id="cd03431">
    <property type="entry name" value="NUDIX_DNA_Glycosylase_C-MutY"/>
    <property type="match status" value="1"/>
</dbReference>
<evidence type="ECO:0000313" key="16">
    <source>
        <dbReference type="EMBL" id="ALT00257.1"/>
    </source>
</evidence>
<dbReference type="AlphaFoldDB" id="A0A0U3B584"/>
<comment type="similarity">
    <text evidence="3 14">Belongs to the Nth/MutY family.</text>
</comment>
<dbReference type="Pfam" id="PF00730">
    <property type="entry name" value="HhH-GPD"/>
    <property type="match status" value="1"/>
</dbReference>